<dbReference type="PANTHER" id="PTHR11941">
    <property type="entry name" value="ENOYL-COA HYDRATASE-RELATED"/>
    <property type="match status" value="1"/>
</dbReference>
<gene>
    <name evidence="3" type="ORF">CCC_02040</name>
</gene>
<dbReference type="Pfam" id="PF00378">
    <property type="entry name" value="ECH_1"/>
    <property type="match status" value="1"/>
</dbReference>
<organism evidence="3 4">
    <name type="scientific">Paramagnetospirillum magnetotacticum MS-1</name>
    <dbReference type="NCBI Taxonomy" id="272627"/>
    <lineage>
        <taxon>Bacteria</taxon>
        <taxon>Pseudomonadati</taxon>
        <taxon>Pseudomonadota</taxon>
        <taxon>Alphaproteobacteria</taxon>
        <taxon>Rhodospirillales</taxon>
        <taxon>Magnetospirillaceae</taxon>
        <taxon>Paramagnetospirillum</taxon>
    </lineage>
</organism>
<dbReference type="InterPro" id="IPR014748">
    <property type="entry name" value="Enoyl-CoA_hydra_C"/>
</dbReference>
<dbReference type="NCBIfam" id="TIGR03189">
    <property type="entry name" value="dienoyl_CoA_hyt"/>
    <property type="match status" value="1"/>
</dbReference>
<evidence type="ECO:0000256" key="1">
    <source>
        <dbReference type="ARBA" id="ARBA00005254"/>
    </source>
</evidence>
<evidence type="ECO:0000313" key="3">
    <source>
        <dbReference type="EMBL" id="KIL98590.1"/>
    </source>
</evidence>
<dbReference type="InterPro" id="IPR001753">
    <property type="entry name" value="Enoyl-CoA_hydra/iso"/>
</dbReference>
<dbReference type="AlphaFoldDB" id="A0A0C2YV93"/>
<sequence length="259" mass="27619">MAEAIANCLKVWKDREGKLLRLRLSRPKANIVDAEMIAALTAALADAHEDSALRGVLIDHEGPHFSFGASVAEHMPDQCAAMLASLHKLVIAMVDFPLPILVAVRGQCLGGGLEVALAGHMMFVSPDAKLGQPEIVLGVFAPAASCLLPERMPRVAAEDLLYSGRSIDGAEAARLGIANAVVDDPENTALAWFDAGPAKHSAASLRFAVKAARLGMNERVKAKIAEVEALYLNGLMATRDAVEGLNAFLEKRPALWEDR</sequence>
<dbReference type="STRING" id="272627.CCC_02040"/>
<proteinExistence type="inferred from homology"/>
<name>A0A0C2YV93_PARME</name>
<dbReference type="CDD" id="cd06558">
    <property type="entry name" value="crotonase-like"/>
    <property type="match status" value="1"/>
</dbReference>
<comment type="caution">
    <text evidence="3">The sequence shown here is derived from an EMBL/GenBank/DDBJ whole genome shotgun (WGS) entry which is preliminary data.</text>
</comment>
<dbReference type="GO" id="GO:0016829">
    <property type="term" value="F:lyase activity"/>
    <property type="evidence" value="ECO:0007669"/>
    <property type="project" value="UniProtKB-KW"/>
</dbReference>
<evidence type="ECO:0000256" key="2">
    <source>
        <dbReference type="ARBA" id="ARBA00023239"/>
    </source>
</evidence>
<accession>A0A0C2YV93</accession>
<dbReference type="PANTHER" id="PTHR11941:SF54">
    <property type="entry name" value="ENOYL-COA HYDRATASE, MITOCHONDRIAL"/>
    <property type="match status" value="1"/>
</dbReference>
<dbReference type="OrthoDB" id="5730382at2"/>
<keyword evidence="4" id="KW-1185">Reference proteome</keyword>
<reference evidence="3 4" key="1">
    <citation type="submission" date="2015-01" db="EMBL/GenBank/DDBJ databases">
        <title>Genome Sequence of Magnetospirillum magnetotacticum Strain MS-1.</title>
        <authorList>
            <person name="Marinov G.K."/>
            <person name="Smalley M.D."/>
            <person name="DeSalvo G."/>
        </authorList>
    </citation>
    <scope>NUCLEOTIDE SEQUENCE [LARGE SCALE GENOMIC DNA]</scope>
    <source>
        <strain evidence="3 4">MS-1</strain>
    </source>
</reference>
<dbReference type="EMBL" id="JXSL01000027">
    <property type="protein sequence ID" value="KIL98590.1"/>
    <property type="molecule type" value="Genomic_DNA"/>
</dbReference>
<evidence type="ECO:0000313" key="4">
    <source>
        <dbReference type="Proteomes" id="UP000031971"/>
    </source>
</evidence>
<dbReference type="RefSeq" id="WP_041040966.1">
    <property type="nucleotide sequence ID" value="NZ_JXSL01000027.1"/>
</dbReference>
<dbReference type="GO" id="GO:0006635">
    <property type="term" value="P:fatty acid beta-oxidation"/>
    <property type="evidence" value="ECO:0007669"/>
    <property type="project" value="TreeGrafter"/>
</dbReference>
<dbReference type="InterPro" id="IPR029045">
    <property type="entry name" value="ClpP/crotonase-like_dom_sf"/>
</dbReference>
<dbReference type="InterPro" id="IPR017602">
    <property type="entry name" value="Dienoyl_CoA_hydratase"/>
</dbReference>
<comment type="similarity">
    <text evidence="1">Belongs to the enoyl-CoA hydratase/isomerase family.</text>
</comment>
<protein>
    <submittedName>
        <fullName evidence="3">Enoyl-CoA hydratase</fullName>
    </submittedName>
</protein>
<dbReference type="Gene3D" id="1.10.12.10">
    <property type="entry name" value="Lyase 2-enoyl-coa Hydratase, Chain A, domain 2"/>
    <property type="match status" value="1"/>
</dbReference>
<dbReference type="SUPFAM" id="SSF52096">
    <property type="entry name" value="ClpP/crotonase"/>
    <property type="match status" value="1"/>
</dbReference>
<dbReference type="Gene3D" id="3.90.226.10">
    <property type="entry name" value="2-enoyl-CoA Hydratase, Chain A, domain 1"/>
    <property type="match status" value="1"/>
</dbReference>
<keyword evidence="2" id="KW-0456">Lyase</keyword>
<dbReference type="Proteomes" id="UP000031971">
    <property type="component" value="Unassembled WGS sequence"/>
</dbReference>